<dbReference type="AlphaFoldDB" id="A0A1H7NVD1"/>
<dbReference type="Gene3D" id="3.40.50.150">
    <property type="entry name" value="Vaccinia Virus protein VP39"/>
    <property type="match status" value="1"/>
</dbReference>
<dbReference type="InterPro" id="IPR029063">
    <property type="entry name" value="SAM-dependent_MTases_sf"/>
</dbReference>
<dbReference type="Pfam" id="PF13649">
    <property type="entry name" value="Methyltransf_25"/>
    <property type="match status" value="1"/>
</dbReference>
<feature type="domain" description="Methyltransferase" evidence="1">
    <location>
        <begin position="44"/>
        <end position="139"/>
    </location>
</feature>
<dbReference type="EMBL" id="FNZQ01000004">
    <property type="protein sequence ID" value="SEL27234.1"/>
    <property type="molecule type" value="Genomic_DNA"/>
</dbReference>
<dbReference type="STRING" id="188906.SAMN04488526_2316"/>
<accession>A0A1H7NVD1</accession>
<dbReference type="PANTHER" id="PTHR12843:SF5">
    <property type="entry name" value="EEF1A LYSINE METHYLTRANSFERASE 2"/>
    <property type="match status" value="1"/>
</dbReference>
<dbReference type="GO" id="GO:0008168">
    <property type="term" value="F:methyltransferase activity"/>
    <property type="evidence" value="ECO:0007669"/>
    <property type="project" value="UniProtKB-KW"/>
</dbReference>
<dbReference type="InterPro" id="IPR041698">
    <property type="entry name" value="Methyltransf_25"/>
</dbReference>
<evidence type="ECO:0000259" key="1">
    <source>
        <dbReference type="Pfam" id="PF13649"/>
    </source>
</evidence>
<dbReference type="Proteomes" id="UP000199283">
    <property type="component" value="Unassembled WGS sequence"/>
</dbReference>
<reference evidence="2 3" key="1">
    <citation type="submission" date="2016-10" db="EMBL/GenBank/DDBJ databases">
        <authorList>
            <person name="de Groot N.N."/>
        </authorList>
    </citation>
    <scope>NUCLEOTIDE SEQUENCE [LARGE SCALE GENOMIC DNA]</scope>
    <source>
        <strain evidence="2 3">DSM 14858</strain>
    </source>
</reference>
<keyword evidence="3" id="KW-1185">Reference proteome</keyword>
<dbReference type="SUPFAM" id="SSF53335">
    <property type="entry name" value="S-adenosyl-L-methionine-dependent methyltransferases"/>
    <property type="match status" value="1"/>
</dbReference>
<sequence>MTQDRTSHWEKVYDEKTETELSWHQADPEISLELCKQAGPIASVVDVGAGTSQFAERLLQLGIRDVTVLDIAESAVERARQQTGEPGKSIDWVVADVTTWTPERTFDLWHDRAVFHFLVDRDDRAAYIDRLGRALRPGGHAIIATFAPDGPEKCSGLPVVRYSPESLGAVLGAKFELVTSRRDLHQTPWGSPQSFQFSLFKLKE</sequence>
<evidence type="ECO:0000313" key="2">
    <source>
        <dbReference type="EMBL" id="SEL27234.1"/>
    </source>
</evidence>
<dbReference type="RefSeq" id="WP_092762934.1">
    <property type="nucleotide sequence ID" value="NZ_FNZQ01000004.1"/>
</dbReference>
<protein>
    <submittedName>
        <fullName evidence="2">Methyltransferase domain-containing protein</fullName>
    </submittedName>
</protein>
<gene>
    <name evidence="2" type="ORF">SAMN04488526_2316</name>
</gene>
<proteinExistence type="predicted"/>
<dbReference type="OrthoDB" id="9788660at2"/>
<evidence type="ECO:0000313" key="3">
    <source>
        <dbReference type="Proteomes" id="UP000199283"/>
    </source>
</evidence>
<dbReference type="CDD" id="cd02440">
    <property type="entry name" value="AdoMet_MTases"/>
    <property type="match status" value="1"/>
</dbReference>
<dbReference type="GO" id="GO:0032259">
    <property type="term" value="P:methylation"/>
    <property type="evidence" value="ECO:0007669"/>
    <property type="project" value="UniProtKB-KW"/>
</dbReference>
<keyword evidence="2" id="KW-0489">Methyltransferase</keyword>
<dbReference type="PANTHER" id="PTHR12843">
    <property type="entry name" value="PROTEIN-LYSINE N-METHYLTRANSFERASE METTL10"/>
    <property type="match status" value="1"/>
</dbReference>
<name>A0A1H7NVD1_9RHOB</name>
<keyword evidence="2" id="KW-0808">Transferase</keyword>
<organism evidence="2 3">
    <name type="scientific">Jannaschia helgolandensis</name>
    <dbReference type="NCBI Taxonomy" id="188906"/>
    <lineage>
        <taxon>Bacteria</taxon>
        <taxon>Pseudomonadati</taxon>
        <taxon>Pseudomonadota</taxon>
        <taxon>Alphaproteobacteria</taxon>
        <taxon>Rhodobacterales</taxon>
        <taxon>Roseobacteraceae</taxon>
        <taxon>Jannaschia</taxon>
    </lineage>
</organism>